<keyword evidence="1 2" id="KW-0597">Phosphoprotein</keyword>
<dbReference type="PANTHER" id="PTHR44591">
    <property type="entry name" value="STRESS RESPONSE REGULATOR PROTEIN 1"/>
    <property type="match status" value="1"/>
</dbReference>
<dbReference type="RefSeq" id="WP_115888395.1">
    <property type="nucleotide sequence ID" value="NZ_QRDQ01000009.1"/>
</dbReference>
<organism evidence="4 5">
    <name type="scientific">Flavobacterium cutihirudinis</name>
    <dbReference type="NCBI Taxonomy" id="1265740"/>
    <lineage>
        <taxon>Bacteria</taxon>
        <taxon>Pseudomonadati</taxon>
        <taxon>Bacteroidota</taxon>
        <taxon>Flavobacteriia</taxon>
        <taxon>Flavobacteriales</taxon>
        <taxon>Flavobacteriaceae</taxon>
        <taxon>Flavobacterium</taxon>
    </lineage>
</organism>
<evidence type="ECO:0000256" key="2">
    <source>
        <dbReference type="PROSITE-ProRule" id="PRU00169"/>
    </source>
</evidence>
<evidence type="ECO:0000259" key="3">
    <source>
        <dbReference type="PROSITE" id="PS50110"/>
    </source>
</evidence>
<accession>A0A3D9FTL3</accession>
<protein>
    <submittedName>
        <fullName evidence="4">Response regulator receiver protein</fullName>
    </submittedName>
</protein>
<dbReference type="InterPro" id="IPR011006">
    <property type="entry name" value="CheY-like_superfamily"/>
</dbReference>
<evidence type="ECO:0000256" key="1">
    <source>
        <dbReference type="ARBA" id="ARBA00022553"/>
    </source>
</evidence>
<dbReference type="InterPro" id="IPR050595">
    <property type="entry name" value="Bact_response_regulator"/>
</dbReference>
<feature type="modified residue" description="4-aspartylphosphate" evidence="2">
    <location>
        <position position="57"/>
    </location>
</feature>
<gene>
    <name evidence="4" type="ORF">BD847_2322</name>
</gene>
<proteinExistence type="predicted"/>
<dbReference type="PANTHER" id="PTHR44591:SF3">
    <property type="entry name" value="RESPONSE REGULATORY DOMAIN-CONTAINING PROTEIN"/>
    <property type="match status" value="1"/>
</dbReference>
<evidence type="ECO:0000313" key="4">
    <source>
        <dbReference type="EMBL" id="RED23274.1"/>
    </source>
</evidence>
<keyword evidence="5" id="KW-1185">Reference proteome</keyword>
<evidence type="ECO:0000313" key="5">
    <source>
        <dbReference type="Proteomes" id="UP000257004"/>
    </source>
</evidence>
<name>A0A3D9FTL3_9FLAO</name>
<dbReference type="EMBL" id="QRDQ01000009">
    <property type="protein sequence ID" value="RED23274.1"/>
    <property type="molecule type" value="Genomic_DNA"/>
</dbReference>
<dbReference type="Proteomes" id="UP000257004">
    <property type="component" value="Unassembled WGS sequence"/>
</dbReference>
<dbReference type="AlphaFoldDB" id="A0A3D9FTL3"/>
<feature type="domain" description="Response regulatory" evidence="3">
    <location>
        <begin position="3"/>
        <end position="124"/>
    </location>
</feature>
<dbReference type="Pfam" id="PF00072">
    <property type="entry name" value="Response_reg"/>
    <property type="match status" value="1"/>
</dbReference>
<dbReference type="InterPro" id="IPR001789">
    <property type="entry name" value="Sig_transdc_resp-reg_receiver"/>
</dbReference>
<dbReference type="SMART" id="SM00448">
    <property type="entry name" value="REC"/>
    <property type="match status" value="1"/>
</dbReference>
<dbReference type="Gene3D" id="3.40.50.2300">
    <property type="match status" value="1"/>
</dbReference>
<comment type="caution">
    <text evidence="4">The sequence shown here is derived from an EMBL/GenBank/DDBJ whole genome shotgun (WGS) entry which is preliminary data.</text>
</comment>
<dbReference type="GO" id="GO:0000160">
    <property type="term" value="P:phosphorelay signal transduction system"/>
    <property type="evidence" value="ECO:0007669"/>
    <property type="project" value="InterPro"/>
</dbReference>
<dbReference type="SUPFAM" id="SSF52172">
    <property type="entry name" value="CheY-like"/>
    <property type="match status" value="1"/>
</dbReference>
<sequence length="130" mass="14721">MKTIFLIDDDPDDREIFAESLLSDHPSFFYREAENGAAAFALLQSESFVKPDLIFLDLNMPIMDGRVFLKKIKEDPALNNIPVIIYSTSSSEADKMFAAEHQAALFLTKQYSLELIRADIRKALESFLGL</sequence>
<dbReference type="PROSITE" id="PS50110">
    <property type="entry name" value="RESPONSE_REGULATORY"/>
    <property type="match status" value="1"/>
</dbReference>
<dbReference type="OrthoDB" id="7631574at2"/>
<reference evidence="4 5" key="1">
    <citation type="submission" date="2018-07" db="EMBL/GenBank/DDBJ databases">
        <title>Genomic Encyclopedia of Archaeal and Bacterial Type Strains, Phase II (KMG-II): from individual species to whole genera.</title>
        <authorList>
            <person name="Goeker M."/>
        </authorList>
    </citation>
    <scope>NUCLEOTIDE SEQUENCE [LARGE SCALE GENOMIC DNA]</scope>
    <source>
        <strain evidence="4 5">DSM 25795</strain>
    </source>
</reference>